<dbReference type="InterPro" id="IPR011250">
    <property type="entry name" value="OMP/PagP_B-barrel"/>
</dbReference>
<dbReference type="InterPro" id="IPR018550">
    <property type="entry name" value="Lipid-A_deacylase-rel"/>
</dbReference>
<protein>
    <submittedName>
        <fullName evidence="2">Lipid A 3-O-deacylase PagL</fullName>
    </submittedName>
</protein>
<dbReference type="SUPFAM" id="SSF56925">
    <property type="entry name" value="OMPA-like"/>
    <property type="match status" value="1"/>
</dbReference>
<accession>A0A562BKY6</accession>
<dbReference type="Gene3D" id="2.40.160.20">
    <property type="match status" value="1"/>
</dbReference>
<dbReference type="GO" id="GO:0009279">
    <property type="term" value="C:cell outer membrane"/>
    <property type="evidence" value="ECO:0007669"/>
    <property type="project" value="UniProtKB-SubCell"/>
</dbReference>
<sequence length="217" mass="23892">MAFTTGWLRCKRQTLSPAKRFSGAGRLRGCGRTRAGLGSSQRLRVATAMLGAGMATLCHADPAVHVGFGRDYSHGINKYEIGVRWHSGYAWGNPQGWQTNLYWEVDLARWDARSGSPRRNVTEFGPSPVIRLQKRGGAVEPFFEASVGFRLMSHTSTSPSHDYSTAFRFSETLGFGLAFGRHQAGEVGLRFQHVSNAGIKTPNPGSDFITGYLGYRF</sequence>
<evidence type="ECO:0000313" key="3">
    <source>
        <dbReference type="Proteomes" id="UP000318141"/>
    </source>
</evidence>
<comment type="subcellular location">
    <subcellularLocation>
        <location evidence="1">Cell outer membrane</location>
    </subcellularLocation>
</comment>
<dbReference type="AlphaFoldDB" id="A0A562BKY6"/>
<keyword evidence="3" id="KW-1185">Reference proteome</keyword>
<proteinExistence type="predicted"/>
<comment type="caution">
    <text evidence="2">The sequence shown here is derived from an EMBL/GenBank/DDBJ whole genome shotgun (WGS) entry which is preliminary data.</text>
</comment>
<dbReference type="EMBL" id="VLJN01000017">
    <property type="protein sequence ID" value="TWG85623.1"/>
    <property type="molecule type" value="Genomic_DNA"/>
</dbReference>
<gene>
    <name evidence="2" type="ORF">L602_002400000690</name>
</gene>
<organism evidence="2 3">
    <name type="scientific">Cupriavidus gilardii J11</name>
    <dbReference type="NCBI Taxonomy" id="936133"/>
    <lineage>
        <taxon>Bacteria</taxon>
        <taxon>Pseudomonadati</taxon>
        <taxon>Pseudomonadota</taxon>
        <taxon>Betaproteobacteria</taxon>
        <taxon>Burkholderiales</taxon>
        <taxon>Burkholderiaceae</taxon>
        <taxon>Cupriavidus</taxon>
    </lineage>
</organism>
<name>A0A562BKY6_9BURK</name>
<dbReference type="Pfam" id="PF09411">
    <property type="entry name" value="PagL"/>
    <property type="match status" value="1"/>
</dbReference>
<dbReference type="Proteomes" id="UP000318141">
    <property type="component" value="Unassembled WGS sequence"/>
</dbReference>
<reference evidence="2 3" key="1">
    <citation type="submission" date="2019-07" db="EMBL/GenBank/DDBJ databases">
        <title>Genome sequencing of lignin-degrading bacterial isolates.</title>
        <authorList>
            <person name="Gladden J."/>
        </authorList>
    </citation>
    <scope>NUCLEOTIDE SEQUENCE [LARGE SCALE GENOMIC DNA]</scope>
    <source>
        <strain evidence="2 3">J11</strain>
    </source>
</reference>
<evidence type="ECO:0000256" key="1">
    <source>
        <dbReference type="ARBA" id="ARBA00004442"/>
    </source>
</evidence>
<evidence type="ECO:0000313" key="2">
    <source>
        <dbReference type="EMBL" id="TWG85623.1"/>
    </source>
</evidence>